<evidence type="ECO:0000313" key="9">
    <source>
        <dbReference type="EMBL" id="MBP0438287.1"/>
    </source>
</evidence>
<comment type="similarity">
    <text evidence="7">Belongs to the TRAP transporter large permease family.</text>
</comment>
<evidence type="ECO:0000256" key="7">
    <source>
        <dbReference type="RuleBase" id="RU369079"/>
    </source>
</evidence>
<evidence type="ECO:0000256" key="6">
    <source>
        <dbReference type="ARBA" id="ARBA00023136"/>
    </source>
</evidence>
<dbReference type="InterPro" id="IPR004681">
    <property type="entry name" value="TRAP_DctM"/>
</dbReference>
<feature type="transmembrane region" description="Helical" evidence="7">
    <location>
        <begin position="393"/>
        <end position="418"/>
    </location>
</feature>
<keyword evidence="3 7" id="KW-0997">Cell inner membrane</keyword>
<feature type="transmembrane region" description="Helical" evidence="7">
    <location>
        <begin position="269"/>
        <end position="292"/>
    </location>
</feature>
<dbReference type="RefSeq" id="WP_209334198.1">
    <property type="nucleotide sequence ID" value="NZ_JAGIYY010000001.1"/>
</dbReference>
<comment type="function">
    <text evidence="7">Part of the tripartite ATP-independent periplasmic (TRAP) transport system.</text>
</comment>
<dbReference type="GO" id="GO:0005886">
    <property type="term" value="C:plasma membrane"/>
    <property type="evidence" value="ECO:0007669"/>
    <property type="project" value="UniProtKB-SubCell"/>
</dbReference>
<sequence>MALILGLGFIALLLINVPVSFALIIASLAAITYGGIPPMLVGQRMTAAIDSFILLSVPFFLLAGHLMSRSGIARDIMNLANALLGWMRGGLAHASIGGGTIMGGMTGSAVAEASSIGGAMIPEMIRAGFDRSFAAATVASGSLISVLIPPSVPLIIYGVVTGASVSRLFVAGILPGLLIAAALIGTAWLISVRAKYPRGPFPTLRSFWAALRSSIWGLIMPVVIIGSIRYGIATPTEASVIAVVYALIVGMVIYRTIAFRDLPRIVLDAAVTTGIVMLLIAGATLYGLIITREQIPQSAARMILEITSSPELLLVLILMVYLIAGAVLDLGAAIIILVPVLYPLTQQVGIDPIHFGIVTVMGLAIGLITPPVGASLFVTCGIARVNLMQGSKAVLPFVVALTAVTLLVILVPGIATWLPSRM</sequence>
<dbReference type="PIRSF" id="PIRSF006066">
    <property type="entry name" value="HI0050"/>
    <property type="match status" value="1"/>
</dbReference>
<gene>
    <name evidence="9" type="ORF">J5Y06_06470</name>
</gene>
<name>A0A8J7QZM6_9HYPH</name>
<feature type="transmembrane region" description="Helical" evidence="7">
    <location>
        <begin position="46"/>
        <end position="67"/>
    </location>
</feature>
<feature type="transmembrane region" description="Helical" evidence="7">
    <location>
        <begin position="213"/>
        <end position="232"/>
    </location>
</feature>
<feature type="transmembrane region" description="Helical" evidence="7">
    <location>
        <begin position="168"/>
        <end position="192"/>
    </location>
</feature>
<dbReference type="Proteomes" id="UP000666240">
    <property type="component" value="Unassembled WGS sequence"/>
</dbReference>
<dbReference type="AlphaFoldDB" id="A0A8J7QZM6"/>
<comment type="subcellular location">
    <subcellularLocation>
        <location evidence="1 7">Cell inner membrane</location>
        <topology evidence="1 7">Multi-pass membrane protein</topology>
    </subcellularLocation>
</comment>
<keyword evidence="6 7" id="KW-0472">Membrane</keyword>
<feature type="transmembrane region" description="Helical" evidence="7">
    <location>
        <begin position="238"/>
        <end position="257"/>
    </location>
</feature>
<feature type="transmembrane region" description="Helical" evidence="7">
    <location>
        <begin position="353"/>
        <end position="373"/>
    </location>
</feature>
<comment type="subunit">
    <text evidence="7">The complex comprises the extracytoplasmic solute receptor protein and the two transmembrane proteins.</text>
</comment>
<evidence type="ECO:0000256" key="2">
    <source>
        <dbReference type="ARBA" id="ARBA00022475"/>
    </source>
</evidence>
<dbReference type="EMBL" id="JAGIYY010000001">
    <property type="protein sequence ID" value="MBP0438287.1"/>
    <property type="molecule type" value="Genomic_DNA"/>
</dbReference>
<dbReference type="NCBIfam" id="TIGR00786">
    <property type="entry name" value="dctM"/>
    <property type="match status" value="1"/>
</dbReference>
<dbReference type="InterPro" id="IPR010656">
    <property type="entry name" value="DctM"/>
</dbReference>
<keyword evidence="5 7" id="KW-1133">Transmembrane helix</keyword>
<evidence type="ECO:0000256" key="3">
    <source>
        <dbReference type="ARBA" id="ARBA00022519"/>
    </source>
</evidence>
<dbReference type="Pfam" id="PF06808">
    <property type="entry name" value="DctM"/>
    <property type="match status" value="1"/>
</dbReference>
<evidence type="ECO:0000256" key="5">
    <source>
        <dbReference type="ARBA" id="ARBA00022989"/>
    </source>
</evidence>
<keyword evidence="7" id="KW-0813">Transport</keyword>
<protein>
    <recommendedName>
        <fullName evidence="7">TRAP transporter large permease protein</fullName>
    </recommendedName>
</protein>
<evidence type="ECO:0000313" key="10">
    <source>
        <dbReference type="Proteomes" id="UP000666240"/>
    </source>
</evidence>
<organism evidence="9 10">
    <name type="scientific">Tianweitania sediminis</name>
    <dbReference type="NCBI Taxonomy" id="1502156"/>
    <lineage>
        <taxon>Bacteria</taxon>
        <taxon>Pseudomonadati</taxon>
        <taxon>Pseudomonadota</taxon>
        <taxon>Alphaproteobacteria</taxon>
        <taxon>Hyphomicrobiales</taxon>
        <taxon>Phyllobacteriaceae</taxon>
        <taxon>Tianweitania</taxon>
    </lineage>
</organism>
<keyword evidence="2" id="KW-1003">Cell membrane</keyword>
<comment type="caution">
    <text evidence="7">Lacks conserved residue(s) required for the propagation of feature annotation.</text>
</comment>
<evidence type="ECO:0000256" key="1">
    <source>
        <dbReference type="ARBA" id="ARBA00004429"/>
    </source>
</evidence>
<keyword evidence="10" id="KW-1185">Reference proteome</keyword>
<feature type="transmembrane region" description="Helical" evidence="7">
    <location>
        <begin position="133"/>
        <end position="156"/>
    </location>
</feature>
<proteinExistence type="inferred from homology"/>
<reference evidence="9" key="1">
    <citation type="submission" date="2021-03" db="EMBL/GenBank/DDBJ databases">
        <title>Genome sequencing and assembly of Tianweitania sediminis.</title>
        <authorList>
            <person name="Chhetri G."/>
        </authorList>
    </citation>
    <scope>NUCLEOTIDE SEQUENCE</scope>
    <source>
        <strain evidence="9">Z8</strain>
    </source>
</reference>
<feature type="domain" description="TRAP C4-dicarboxylate transport system permease DctM subunit" evidence="8">
    <location>
        <begin position="8"/>
        <end position="414"/>
    </location>
</feature>
<feature type="transmembrane region" description="Helical" evidence="7">
    <location>
        <begin position="312"/>
        <end position="341"/>
    </location>
</feature>
<dbReference type="PANTHER" id="PTHR33362">
    <property type="entry name" value="SIALIC ACID TRAP TRANSPORTER PERMEASE PROTEIN SIAT-RELATED"/>
    <property type="match status" value="1"/>
</dbReference>
<accession>A0A8J7QZM6</accession>
<evidence type="ECO:0000259" key="8">
    <source>
        <dbReference type="Pfam" id="PF06808"/>
    </source>
</evidence>
<dbReference type="GO" id="GO:0022857">
    <property type="term" value="F:transmembrane transporter activity"/>
    <property type="evidence" value="ECO:0007669"/>
    <property type="project" value="UniProtKB-UniRule"/>
</dbReference>
<keyword evidence="4 7" id="KW-0812">Transmembrane</keyword>
<evidence type="ECO:0000256" key="4">
    <source>
        <dbReference type="ARBA" id="ARBA00022692"/>
    </source>
</evidence>
<comment type="caution">
    <text evidence="9">The sequence shown here is derived from an EMBL/GenBank/DDBJ whole genome shotgun (WGS) entry which is preliminary data.</text>
</comment>